<proteinExistence type="predicted"/>
<sequence>MAGAQVRLPSLAWTERVDTWLSQIEAIARVRYQGRERLSYGAYFYQAYFGIEEAWPPMALALWGRGEEAKRQAAIMLEPENLDKTNVHHQSRNGAAAIAAAAIVRYTRDASWLESMAPALLEGARWTERVREENAATRSPLTRGLLPPHIYGGDVRDPATSLYATAACWRGMVETADVFRRFGSPETAADAGELDAAAARLRKRIGDVIAEVADRGTEPPFVPLALELPSLGGRNEGPYDQLTGSRLGNYWNLFAPSFLELRFSSPDRAGVPNRWLFGYAETHGGLWAGLPRFYTGLDAAYAIGYISELLDRSAQDVQARPQALAALQSYFLHAASRNSHAIPEVAGLFPGRLDRGAYEQLVREAPWSFGMYDAYRYLDGQISFTEPLGSGAGAALTMVRQALLAETRDEFGLPDGGLVLLPTVPGEWFAEGQEIVLENFPTAYGTLSVKVRSRIASAREITMEYRFEPFPGERVRREFRVRFVPPGGRPVEVRFDPAESGTVRAKF</sequence>
<dbReference type="Proteomes" id="UP000007013">
    <property type="component" value="Chromosome"/>
</dbReference>
<evidence type="ECO:0000313" key="1">
    <source>
        <dbReference type="EMBL" id="ACB77042.1"/>
    </source>
</evidence>
<organism evidence="1 2">
    <name type="scientific">Opitutus terrae (strain DSM 11246 / JCM 15787 / PB90-1)</name>
    <dbReference type="NCBI Taxonomy" id="452637"/>
    <lineage>
        <taxon>Bacteria</taxon>
        <taxon>Pseudomonadati</taxon>
        <taxon>Verrucomicrobiota</taxon>
        <taxon>Opitutia</taxon>
        <taxon>Opitutales</taxon>
        <taxon>Opitutaceae</taxon>
        <taxon>Opitutus</taxon>
    </lineage>
</organism>
<keyword evidence="2" id="KW-1185">Reference proteome</keyword>
<reference evidence="1 2" key="1">
    <citation type="journal article" date="2011" name="J. Bacteriol.">
        <title>Genome sequence of the verrucomicrobium Opitutus terrae PB90-1, an abundant inhabitant of rice paddy soil ecosystems.</title>
        <authorList>
            <person name="van Passel M.W."/>
            <person name="Kant R."/>
            <person name="Palva A."/>
            <person name="Copeland A."/>
            <person name="Lucas S."/>
            <person name="Lapidus A."/>
            <person name="Glavina del Rio T."/>
            <person name="Pitluck S."/>
            <person name="Goltsman E."/>
            <person name="Clum A."/>
            <person name="Sun H."/>
            <person name="Schmutz J."/>
            <person name="Larimer F.W."/>
            <person name="Land M.L."/>
            <person name="Hauser L."/>
            <person name="Kyrpides N."/>
            <person name="Mikhailova N."/>
            <person name="Richardson P.P."/>
            <person name="Janssen P.H."/>
            <person name="de Vos W.M."/>
            <person name="Smidt H."/>
        </authorList>
    </citation>
    <scope>NUCLEOTIDE SEQUENCE [LARGE SCALE GENOMIC DNA]</scope>
    <source>
        <strain evidence="2">DSM 11246 / JCM 15787 / PB90-1</strain>
    </source>
</reference>
<dbReference type="EMBL" id="CP001032">
    <property type="protein sequence ID" value="ACB77042.1"/>
    <property type="molecule type" value="Genomic_DNA"/>
</dbReference>
<dbReference type="RefSeq" id="WP_012376571.1">
    <property type="nucleotide sequence ID" value="NC_010571.1"/>
</dbReference>
<dbReference type="GO" id="GO:0005975">
    <property type="term" value="P:carbohydrate metabolic process"/>
    <property type="evidence" value="ECO:0007669"/>
    <property type="project" value="InterPro"/>
</dbReference>
<dbReference type="STRING" id="452637.Oter_3767"/>
<dbReference type="InterPro" id="IPR008928">
    <property type="entry name" value="6-hairpin_glycosidase_sf"/>
</dbReference>
<dbReference type="OrthoDB" id="291930at2"/>
<dbReference type="SUPFAM" id="SSF48208">
    <property type="entry name" value="Six-hairpin glycosidases"/>
    <property type="match status" value="1"/>
</dbReference>
<dbReference type="AlphaFoldDB" id="B1ZYE4"/>
<dbReference type="HOGENOM" id="CLU_537294_0_0_0"/>
<name>B1ZYE4_OPITP</name>
<dbReference type="KEGG" id="ote:Oter_3767"/>
<evidence type="ECO:0000313" key="2">
    <source>
        <dbReference type="Proteomes" id="UP000007013"/>
    </source>
</evidence>
<dbReference type="InterPro" id="IPR012341">
    <property type="entry name" value="6hp_glycosidase-like_sf"/>
</dbReference>
<dbReference type="Gene3D" id="1.50.10.10">
    <property type="match status" value="1"/>
</dbReference>
<protein>
    <submittedName>
        <fullName evidence="1">Uncharacterized protein</fullName>
    </submittedName>
</protein>
<accession>B1ZYE4</accession>
<gene>
    <name evidence="1" type="ordered locus">Oter_3767</name>
</gene>